<dbReference type="RefSeq" id="WP_069657300.1">
    <property type="nucleotide sequence ID" value="NZ_MIJF01000051.1"/>
</dbReference>
<keyword evidence="3" id="KW-1185">Reference proteome</keyword>
<feature type="transmembrane region" description="Helical" evidence="1">
    <location>
        <begin position="98"/>
        <end position="116"/>
    </location>
</feature>
<sequence length="165" mass="19486">MFLDKKWIVQIEKGKNFLDFVISDLLLKRTLYAGGLMIVINFSLLVFSKKILTFEQRLQVILLPLFMLFVLNIFSGLFEWKVYKLIKVGERISSNRLLKFQYMFVFGILYFNLLVLPIESNMKMLMVKNTEDLLEFIAMGFLVNVMLGLLTSSFTWKKFVRELNQ</sequence>
<comment type="caution">
    <text evidence="2">The sequence shown here is derived from an EMBL/GenBank/DDBJ whole genome shotgun (WGS) entry which is preliminary data.</text>
</comment>
<gene>
    <name evidence="2" type="ORF">BHF71_10805</name>
</gene>
<dbReference type="Proteomes" id="UP000243739">
    <property type="component" value="Unassembled WGS sequence"/>
</dbReference>
<dbReference type="AlphaFoldDB" id="A0A1D2YSZ1"/>
<evidence type="ECO:0000313" key="2">
    <source>
        <dbReference type="EMBL" id="OEF98832.1"/>
    </source>
</evidence>
<keyword evidence="1" id="KW-0472">Membrane</keyword>
<protein>
    <submittedName>
        <fullName evidence="2">Uncharacterized protein</fullName>
    </submittedName>
</protein>
<feature type="transmembrane region" description="Helical" evidence="1">
    <location>
        <begin position="136"/>
        <end position="156"/>
    </location>
</feature>
<dbReference type="EMBL" id="MIJF01000051">
    <property type="protein sequence ID" value="OEF98832.1"/>
    <property type="molecule type" value="Genomic_DNA"/>
</dbReference>
<organism evidence="2 3">
    <name type="scientific">Vulcanibacillus modesticaldus</name>
    <dbReference type="NCBI Taxonomy" id="337097"/>
    <lineage>
        <taxon>Bacteria</taxon>
        <taxon>Bacillati</taxon>
        <taxon>Bacillota</taxon>
        <taxon>Bacilli</taxon>
        <taxon>Bacillales</taxon>
        <taxon>Bacillaceae</taxon>
        <taxon>Vulcanibacillus</taxon>
    </lineage>
</organism>
<feature type="transmembrane region" description="Helical" evidence="1">
    <location>
        <begin position="30"/>
        <end position="48"/>
    </location>
</feature>
<reference evidence="2 3" key="1">
    <citation type="submission" date="2016-09" db="EMBL/GenBank/DDBJ databases">
        <title>Draft genome sequence for the type strain of Vulcanibacillus modesticaldus BR, a strictly anaerobic, moderately thermophilic, and nitrate-reducing bacterium from deep sea-hydrothermal vents of the Mid-Atlantic Ridge.</title>
        <authorList>
            <person name="Abin C.A."/>
            <person name="Hollibaugh J.T."/>
        </authorList>
    </citation>
    <scope>NUCLEOTIDE SEQUENCE [LARGE SCALE GENOMIC DNA]</scope>
    <source>
        <strain evidence="2 3">BR</strain>
    </source>
</reference>
<keyword evidence="1" id="KW-0812">Transmembrane</keyword>
<accession>A0A1D2YSZ1</accession>
<keyword evidence="1" id="KW-1133">Transmembrane helix</keyword>
<evidence type="ECO:0000313" key="3">
    <source>
        <dbReference type="Proteomes" id="UP000243739"/>
    </source>
</evidence>
<evidence type="ECO:0000256" key="1">
    <source>
        <dbReference type="SAM" id="Phobius"/>
    </source>
</evidence>
<proteinExistence type="predicted"/>
<name>A0A1D2YSZ1_9BACI</name>
<feature type="transmembrane region" description="Helical" evidence="1">
    <location>
        <begin position="60"/>
        <end position="78"/>
    </location>
</feature>